<reference evidence="6" key="1">
    <citation type="submission" date="2023-10" db="EMBL/GenBank/DDBJ databases">
        <authorList>
            <person name="Chen Y."/>
            <person name="Shah S."/>
            <person name="Dougan E. K."/>
            <person name="Thang M."/>
            <person name="Chan C."/>
        </authorList>
    </citation>
    <scope>NUCLEOTIDE SEQUENCE [LARGE SCALE GENOMIC DNA]</scope>
</reference>
<keyword evidence="3" id="KW-0547">Nucleotide-binding</keyword>
<evidence type="ECO:0000256" key="3">
    <source>
        <dbReference type="ARBA" id="ARBA00022741"/>
    </source>
</evidence>
<protein>
    <submittedName>
        <fullName evidence="6">Uncharacterized protein</fullName>
    </submittedName>
</protein>
<evidence type="ECO:0000313" key="6">
    <source>
        <dbReference type="EMBL" id="CAK0849185.1"/>
    </source>
</evidence>
<evidence type="ECO:0000256" key="1">
    <source>
        <dbReference type="ARBA" id="ARBA00022527"/>
    </source>
</evidence>
<dbReference type="Proteomes" id="UP001189429">
    <property type="component" value="Unassembled WGS sequence"/>
</dbReference>
<dbReference type="PANTHER" id="PTHR31756:SF3">
    <property type="entry name" value="PYRUVATE, PHOSPHATE DIKINASE REGULATORY PROTEIN 1, CHLOROPLASTIC"/>
    <property type="match status" value="1"/>
</dbReference>
<dbReference type="InterPro" id="IPR005177">
    <property type="entry name" value="Kinase-pyrophosphorylase"/>
</dbReference>
<evidence type="ECO:0000256" key="5">
    <source>
        <dbReference type="SAM" id="MobiDB-lite"/>
    </source>
</evidence>
<feature type="region of interest" description="Disordered" evidence="5">
    <location>
        <begin position="116"/>
        <end position="159"/>
    </location>
</feature>
<evidence type="ECO:0000313" key="7">
    <source>
        <dbReference type="Proteomes" id="UP001189429"/>
    </source>
</evidence>
<keyword evidence="7" id="KW-1185">Reference proteome</keyword>
<evidence type="ECO:0000256" key="2">
    <source>
        <dbReference type="ARBA" id="ARBA00022679"/>
    </source>
</evidence>
<keyword evidence="4" id="KW-0418">Kinase</keyword>
<evidence type="ECO:0000256" key="4">
    <source>
        <dbReference type="ARBA" id="ARBA00022777"/>
    </source>
</evidence>
<dbReference type="PANTHER" id="PTHR31756">
    <property type="entry name" value="PYRUVATE, PHOSPHATE DIKINASE REGULATORY PROTEIN 1, CHLOROPLASTIC"/>
    <property type="match status" value="1"/>
</dbReference>
<keyword evidence="1" id="KW-0723">Serine/threonine-protein kinase</keyword>
<name>A0ABN9TSL4_9DINO</name>
<sequence>MLRTFVRSRSDARRPADWHDADIILVEVSRCGKTSVVSFLAQRGKKAACVRIGAVKPMPEGFGTADPSKVVLVTRSAGHILRRRKNRASLWSSKSISPTLPHSLDNCATPDEVLLGSGGIPPAGGEPPRVDGPAGLEEEPPWQRLQRRPLRAPRAREGGPAQIQEIRAECHEAMAQRSAEGGTDKCVYRLSDDSGEAAQLLLSRLLVQYAELESPSVVVFAKLDSISKVRSVVEKAQSSQQDMLVLATLRQRSLSDALVEFGDEMGVKTHNAMAGLQRVMTRASSSVATEELVFIGQLIFDGSTDSVRAEGSASGIKKVHAVDSDFFLMAEAAQFAQQHISGVNSREWDDADVLLVGPSRVCKETVACCLA</sequence>
<comment type="caution">
    <text evidence="6">The sequence shown here is derived from an EMBL/GenBank/DDBJ whole genome shotgun (WGS) entry which is preliminary data.</text>
</comment>
<keyword evidence="2" id="KW-0808">Transferase</keyword>
<accession>A0ABN9TSL4</accession>
<dbReference type="Pfam" id="PF03618">
    <property type="entry name" value="Kinase-PPPase"/>
    <property type="match status" value="2"/>
</dbReference>
<organism evidence="6 7">
    <name type="scientific">Prorocentrum cordatum</name>
    <dbReference type="NCBI Taxonomy" id="2364126"/>
    <lineage>
        <taxon>Eukaryota</taxon>
        <taxon>Sar</taxon>
        <taxon>Alveolata</taxon>
        <taxon>Dinophyceae</taxon>
        <taxon>Prorocentrales</taxon>
        <taxon>Prorocentraceae</taxon>
        <taxon>Prorocentrum</taxon>
    </lineage>
</organism>
<proteinExistence type="predicted"/>
<gene>
    <name evidence="6" type="ORF">PCOR1329_LOCUS41934</name>
</gene>
<dbReference type="EMBL" id="CAUYUJ010015039">
    <property type="protein sequence ID" value="CAK0849185.1"/>
    <property type="molecule type" value="Genomic_DNA"/>
</dbReference>